<comment type="caution">
    <text evidence="2">The sequence shown here is derived from an EMBL/GenBank/DDBJ whole genome shotgun (WGS) entry which is preliminary data.</text>
</comment>
<feature type="domain" description="DUF6532" evidence="1">
    <location>
        <begin position="17"/>
        <end position="166"/>
    </location>
</feature>
<dbReference type="RefSeq" id="XP_041188935.1">
    <property type="nucleotide sequence ID" value="XM_041340866.1"/>
</dbReference>
<dbReference type="Pfam" id="PF20149">
    <property type="entry name" value="DUF6532"/>
    <property type="match status" value="1"/>
</dbReference>
<reference evidence="2" key="1">
    <citation type="journal article" date="2020" name="New Phytol.">
        <title>Comparative genomics reveals dynamic genome evolution in host specialist ectomycorrhizal fungi.</title>
        <authorList>
            <person name="Lofgren L.A."/>
            <person name="Nguyen N.H."/>
            <person name="Vilgalys R."/>
            <person name="Ruytinx J."/>
            <person name="Liao H.L."/>
            <person name="Branco S."/>
            <person name="Kuo A."/>
            <person name="LaButti K."/>
            <person name="Lipzen A."/>
            <person name="Andreopoulos W."/>
            <person name="Pangilinan J."/>
            <person name="Riley R."/>
            <person name="Hundley H."/>
            <person name="Na H."/>
            <person name="Barry K."/>
            <person name="Grigoriev I.V."/>
            <person name="Stajich J.E."/>
            <person name="Kennedy P.G."/>
        </authorList>
    </citation>
    <scope>NUCLEOTIDE SEQUENCE</scope>
    <source>
        <strain evidence="2">MN1</strain>
    </source>
</reference>
<proteinExistence type="predicted"/>
<accession>A0A9P7E248</accession>
<dbReference type="OrthoDB" id="2679038at2759"/>
<dbReference type="InterPro" id="IPR045341">
    <property type="entry name" value="DUF6532"/>
</dbReference>
<evidence type="ECO:0000259" key="1">
    <source>
        <dbReference type="Pfam" id="PF20149"/>
    </source>
</evidence>
<evidence type="ECO:0000313" key="3">
    <source>
        <dbReference type="Proteomes" id="UP000807769"/>
    </source>
</evidence>
<dbReference type="EMBL" id="JABBWG010000036">
    <property type="protein sequence ID" value="KAG1808943.1"/>
    <property type="molecule type" value="Genomic_DNA"/>
</dbReference>
<organism evidence="2 3">
    <name type="scientific">Suillus subaureus</name>
    <dbReference type="NCBI Taxonomy" id="48587"/>
    <lineage>
        <taxon>Eukaryota</taxon>
        <taxon>Fungi</taxon>
        <taxon>Dikarya</taxon>
        <taxon>Basidiomycota</taxon>
        <taxon>Agaricomycotina</taxon>
        <taxon>Agaricomycetes</taxon>
        <taxon>Agaricomycetidae</taxon>
        <taxon>Boletales</taxon>
        <taxon>Suillineae</taxon>
        <taxon>Suillaceae</taxon>
        <taxon>Suillus</taxon>
    </lineage>
</organism>
<name>A0A9P7E248_9AGAM</name>
<sequence>MVLNRGSNLMSIGYFPEYGDQMSQFLCNNLFTFHTELKKIIISLVKQLYGIFPKGSMMHKHSVQKHVTEAASKLIKSSDYLQLPDLSEGKYKNFISQVLKDACQDFYYSNGKKALKLTDKFQHSIPVNGIILITTVAKGILTGFCETGTDKVPDFSTDKCRSNFNSL</sequence>
<dbReference type="AlphaFoldDB" id="A0A9P7E248"/>
<gene>
    <name evidence="2" type="ORF">BJ212DRAFT_1484795</name>
</gene>
<protein>
    <recommendedName>
        <fullName evidence="1">DUF6532 domain-containing protein</fullName>
    </recommendedName>
</protein>
<evidence type="ECO:0000313" key="2">
    <source>
        <dbReference type="EMBL" id="KAG1808943.1"/>
    </source>
</evidence>
<dbReference type="GeneID" id="64634882"/>
<dbReference type="Proteomes" id="UP000807769">
    <property type="component" value="Unassembled WGS sequence"/>
</dbReference>
<keyword evidence="3" id="KW-1185">Reference proteome</keyword>